<evidence type="ECO:0000256" key="1">
    <source>
        <dbReference type="ARBA" id="ARBA00005463"/>
    </source>
</evidence>
<dbReference type="GeneTree" id="ENSGT00940000154453"/>
<dbReference type="AlphaFoldDB" id="A0A0D9RFU1"/>
<dbReference type="InterPro" id="IPR012399">
    <property type="entry name" value="Cyclin_Y"/>
</dbReference>
<reference evidence="5" key="3">
    <citation type="submission" date="2025-09" db="UniProtKB">
        <authorList>
            <consortium name="Ensembl"/>
        </authorList>
    </citation>
    <scope>IDENTIFICATION</scope>
</reference>
<dbReference type="OMA" id="CHCESEI"/>
<dbReference type="PANTHER" id="PTHR14248">
    <property type="entry name" value="CYCLIN Y, ISOFORM A"/>
    <property type="match status" value="1"/>
</dbReference>
<accession>A0A0D9RFU1</accession>
<reference evidence="5" key="2">
    <citation type="submission" date="2025-08" db="UniProtKB">
        <authorList>
            <consortium name="Ensembl"/>
        </authorList>
    </citation>
    <scope>IDENTIFICATION</scope>
</reference>
<reference evidence="5 6" key="1">
    <citation type="submission" date="2014-03" db="EMBL/GenBank/DDBJ databases">
        <authorList>
            <person name="Warren W."/>
            <person name="Wilson R.K."/>
        </authorList>
    </citation>
    <scope>NUCLEOTIDE SEQUENCE</scope>
</reference>
<dbReference type="Pfam" id="PF08613">
    <property type="entry name" value="Cyclin"/>
    <property type="match status" value="1"/>
</dbReference>
<dbReference type="GeneID" id="103215736"/>
<dbReference type="InterPro" id="IPR036915">
    <property type="entry name" value="Cyclin-like_sf"/>
</dbReference>
<dbReference type="KEGG" id="csab:103215736"/>
<dbReference type="eggNOG" id="KOG1675">
    <property type="taxonomic scope" value="Eukaryota"/>
</dbReference>
<dbReference type="Gene3D" id="1.10.472.10">
    <property type="entry name" value="Cyclin-like"/>
    <property type="match status" value="1"/>
</dbReference>
<dbReference type="BioGRID-ORCS" id="103215736">
    <property type="hits" value="0 hits in 6 CRISPR screens"/>
</dbReference>
<dbReference type="STRING" id="60711.ENSCSAP00000007480"/>
<dbReference type="SUPFAM" id="SSF47954">
    <property type="entry name" value="Cyclin-like"/>
    <property type="match status" value="1"/>
</dbReference>
<evidence type="ECO:0000256" key="2">
    <source>
        <dbReference type="ARBA" id="ARBA00023127"/>
    </source>
</evidence>
<protein>
    <recommendedName>
        <fullName evidence="3">Cyclin-Y-like protein 2</fullName>
    </recommendedName>
</protein>
<dbReference type="SMART" id="SM00385">
    <property type="entry name" value="CYCLIN"/>
    <property type="match status" value="1"/>
</dbReference>
<dbReference type="Bgee" id="ENSCSAG00000011284">
    <property type="expression patterns" value="Expressed in fibroblast and 6 other cell types or tissues"/>
</dbReference>
<dbReference type="Ensembl" id="ENSCSAT00000009356.1">
    <property type="protein sequence ID" value="ENSCSAP00000007480.1"/>
    <property type="gene ID" value="ENSCSAG00000011284.1"/>
</dbReference>
<sequence>MGNILTCCMCPRASRELDQHQGSVCPCGSEIYKAAAGDMIAGVPVAAAVEPGEVTFEAGEGLHVHHICEREMPEDIPLESNSSDHPKASTIFLRKSQTDVQEKRKSNYTKHVSTERFTQQYSSCSTIFLDDSTASQPHLTMTLKSVTLAIYYHIKQRDADRSLGIFDERLHPLTREEVLEEYFKYDPEHKFIFRFVRTLFKAKRLTAEFAIVSLIYIERLVSYADIDICPTNWKRIVLGAILLASKVWSDMAVWNEDYCKLFENITVEEMNELERQFLKLINYNIGVTGSVYSRFYFDLRTLAHDNGLYSPVYLLDRERAWKLEAFSRMEKYKVFYSAAKNGSLSADDLIHLQRAKAILF</sequence>
<proteinExistence type="inferred from homology"/>
<dbReference type="Proteomes" id="UP000029965">
    <property type="component" value="Chromosome 9"/>
</dbReference>
<evidence type="ECO:0000259" key="4">
    <source>
        <dbReference type="SMART" id="SM00385"/>
    </source>
</evidence>
<dbReference type="InterPro" id="IPR013922">
    <property type="entry name" value="Cyclin_PHO80-like"/>
</dbReference>
<dbReference type="FunFam" id="1.10.472.10:FF:000123">
    <property type="entry name" value="Cyclin-Y-like protein 2"/>
    <property type="match status" value="1"/>
</dbReference>
<keyword evidence="2" id="KW-0195">Cyclin</keyword>
<evidence type="ECO:0000313" key="6">
    <source>
        <dbReference type="Proteomes" id="UP000029965"/>
    </source>
</evidence>
<dbReference type="EMBL" id="AQIB01154551">
    <property type="status" value="NOT_ANNOTATED_CDS"/>
    <property type="molecule type" value="Genomic_DNA"/>
</dbReference>
<dbReference type="CDD" id="cd20540">
    <property type="entry name" value="CYCLIN_CCNY_like"/>
    <property type="match status" value="1"/>
</dbReference>
<keyword evidence="6" id="KW-1185">Reference proteome</keyword>
<dbReference type="PIRSF" id="PIRSF028934">
    <property type="entry name" value="Cyclin_CG14939"/>
    <property type="match status" value="1"/>
</dbReference>
<evidence type="ECO:0000256" key="3">
    <source>
        <dbReference type="ARBA" id="ARBA00070704"/>
    </source>
</evidence>
<dbReference type="InterPro" id="IPR013763">
    <property type="entry name" value="Cyclin-like_dom"/>
</dbReference>
<comment type="similarity">
    <text evidence="1">Belongs to the cyclin family. Cyclin Y subfamily.</text>
</comment>
<organism evidence="5 6">
    <name type="scientific">Chlorocebus sabaeus</name>
    <name type="common">Green monkey</name>
    <name type="synonym">Simia sabaea</name>
    <dbReference type="NCBI Taxonomy" id="60711"/>
    <lineage>
        <taxon>Eukaryota</taxon>
        <taxon>Metazoa</taxon>
        <taxon>Chordata</taxon>
        <taxon>Craniata</taxon>
        <taxon>Vertebrata</taxon>
        <taxon>Euteleostomi</taxon>
        <taxon>Mammalia</taxon>
        <taxon>Eutheria</taxon>
        <taxon>Euarchontoglires</taxon>
        <taxon>Primates</taxon>
        <taxon>Haplorrhini</taxon>
        <taxon>Catarrhini</taxon>
        <taxon>Cercopithecidae</taxon>
        <taxon>Cercopithecinae</taxon>
        <taxon>Chlorocebus</taxon>
    </lineage>
</organism>
<name>A0A0D9RFU1_CHLSB</name>
<evidence type="ECO:0000313" key="5">
    <source>
        <dbReference type="Ensembl" id="ENSCSAP00000007480.1"/>
    </source>
</evidence>
<dbReference type="GO" id="GO:0019901">
    <property type="term" value="F:protein kinase binding"/>
    <property type="evidence" value="ECO:0007669"/>
    <property type="project" value="InterPro"/>
</dbReference>
<dbReference type="jPOST" id="A0A0D9RFU1"/>
<feature type="domain" description="Cyclin-like" evidence="4">
    <location>
        <begin position="194"/>
        <end position="279"/>
    </location>
</feature>